<name>A0ABW5CKW9_9HYPH</name>
<dbReference type="RefSeq" id="WP_209739738.1">
    <property type="nucleotide sequence ID" value="NZ_CP072611.1"/>
</dbReference>
<protein>
    <submittedName>
        <fullName evidence="1">Uncharacterized protein</fullName>
    </submittedName>
</protein>
<comment type="caution">
    <text evidence="1">The sequence shown here is derived from an EMBL/GenBank/DDBJ whole genome shotgun (WGS) entry which is preliminary data.</text>
</comment>
<reference evidence="2" key="1">
    <citation type="journal article" date="2019" name="Int. J. Syst. Evol. Microbiol.">
        <title>The Global Catalogue of Microorganisms (GCM) 10K type strain sequencing project: providing services to taxonomists for standard genome sequencing and annotation.</title>
        <authorList>
            <consortium name="The Broad Institute Genomics Platform"/>
            <consortium name="The Broad Institute Genome Sequencing Center for Infectious Disease"/>
            <person name="Wu L."/>
            <person name="Ma J."/>
        </authorList>
    </citation>
    <scope>NUCLEOTIDE SEQUENCE [LARGE SCALE GENOMIC DNA]</scope>
    <source>
        <strain evidence="2">ZS-35-S2</strain>
    </source>
</reference>
<dbReference type="Proteomes" id="UP001597371">
    <property type="component" value="Unassembled WGS sequence"/>
</dbReference>
<gene>
    <name evidence="1" type="ORF">ACFSKQ_05105</name>
</gene>
<dbReference type="EMBL" id="JBHUIJ010000005">
    <property type="protein sequence ID" value="MFD2236841.1"/>
    <property type="molecule type" value="Genomic_DNA"/>
</dbReference>
<proteinExistence type="predicted"/>
<organism evidence="1 2">
    <name type="scientific">Aureimonas populi</name>
    <dbReference type="NCBI Taxonomy" id="1701758"/>
    <lineage>
        <taxon>Bacteria</taxon>
        <taxon>Pseudomonadati</taxon>
        <taxon>Pseudomonadota</taxon>
        <taxon>Alphaproteobacteria</taxon>
        <taxon>Hyphomicrobiales</taxon>
        <taxon>Aurantimonadaceae</taxon>
        <taxon>Aureimonas</taxon>
    </lineage>
</organism>
<evidence type="ECO:0000313" key="1">
    <source>
        <dbReference type="EMBL" id="MFD2236841.1"/>
    </source>
</evidence>
<sequence length="137" mass="14926">MDMGSADEALGLWLTASVGYVREPQEAVAAVMGVKPRADVRLSPWAHECAPCGGTEWWCHVIGATVRDDEDDDAARMTLLVSPERDVRGAWSARLLDKRGFRAPLVEGWYDTCAEALAGADNAAYCMLLTDRRLAAD</sequence>
<evidence type="ECO:0000313" key="2">
    <source>
        <dbReference type="Proteomes" id="UP001597371"/>
    </source>
</evidence>
<accession>A0ABW5CKW9</accession>
<keyword evidence="2" id="KW-1185">Reference proteome</keyword>